<proteinExistence type="predicted"/>
<dbReference type="Proteomes" id="UP000070444">
    <property type="component" value="Unassembled WGS sequence"/>
</dbReference>
<evidence type="ECO:0000313" key="2">
    <source>
        <dbReference type="Proteomes" id="UP000070444"/>
    </source>
</evidence>
<dbReference type="EMBL" id="KQ964648">
    <property type="protein sequence ID" value="KXN67270.1"/>
    <property type="molecule type" value="Genomic_DNA"/>
</dbReference>
<evidence type="ECO:0000313" key="1">
    <source>
        <dbReference type="EMBL" id="KXN67270.1"/>
    </source>
</evidence>
<organism evidence="1 2">
    <name type="scientific">Conidiobolus coronatus (strain ATCC 28846 / CBS 209.66 / NRRL 28638)</name>
    <name type="common">Delacroixia coronata</name>
    <dbReference type="NCBI Taxonomy" id="796925"/>
    <lineage>
        <taxon>Eukaryota</taxon>
        <taxon>Fungi</taxon>
        <taxon>Fungi incertae sedis</taxon>
        <taxon>Zoopagomycota</taxon>
        <taxon>Entomophthoromycotina</taxon>
        <taxon>Entomophthoromycetes</taxon>
        <taxon>Entomophthorales</taxon>
        <taxon>Ancylistaceae</taxon>
        <taxon>Conidiobolus</taxon>
    </lineage>
</organism>
<sequence>MFNINFKSVLKTSLDKLANRVSTLNNNTTNNNTETNKVNKSINNEVEEVNELALHNNLKENWQLIRDNNIKLNLLAQEISTKYFLLNHTQLQFSEQSSELIQNLKELPNLVVELENTTQNMISVQDKLSKLDELIDWIDKEEKLIMFDDWKLDQEKELVNYFELTRKNYNEKMDLLNSQLLSNYNINQSTLTSILPSASDFPTTGPIPSSESNQYNTNVSEDPIQQSKLDLDNFYSDDDSDIPTTTNNNQNSAKIGLNSTKYSFNFDTSSNNNGNNLIAGDEDYPE</sequence>
<dbReference type="AlphaFoldDB" id="A0A137NWQ6"/>
<reference evidence="1 2" key="1">
    <citation type="journal article" date="2015" name="Genome Biol. Evol.">
        <title>Phylogenomic analyses indicate that early fungi evolved digesting cell walls of algal ancestors of land plants.</title>
        <authorList>
            <person name="Chang Y."/>
            <person name="Wang S."/>
            <person name="Sekimoto S."/>
            <person name="Aerts A.L."/>
            <person name="Choi C."/>
            <person name="Clum A."/>
            <person name="LaButti K.M."/>
            <person name="Lindquist E.A."/>
            <person name="Yee Ngan C."/>
            <person name="Ohm R.A."/>
            <person name="Salamov A.A."/>
            <person name="Grigoriev I.V."/>
            <person name="Spatafora J.W."/>
            <person name="Berbee M.L."/>
        </authorList>
    </citation>
    <scope>NUCLEOTIDE SEQUENCE [LARGE SCALE GENOMIC DNA]</scope>
    <source>
        <strain evidence="1 2">NRRL 28638</strain>
    </source>
</reference>
<name>A0A137NWQ6_CONC2</name>
<gene>
    <name evidence="1" type="ORF">CONCODRAFT_10712</name>
</gene>
<keyword evidence="2" id="KW-1185">Reference proteome</keyword>
<protein>
    <submittedName>
        <fullName evidence="1">Uncharacterized protein</fullName>
    </submittedName>
</protein>
<accession>A0A137NWQ6</accession>